<feature type="domain" description="CMP/dCMP-type deaminase" evidence="4">
    <location>
        <begin position="1"/>
        <end position="108"/>
    </location>
</feature>
<evidence type="ECO:0000313" key="6">
    <source>
        <dbReference type="Proteomes" id="UP001158576"/>
    </source>
</evidence>
<evidence type="ECO:0000256" key="2">
    <source>
        <dbReference type="ARBA" id="ARBA00022694"/>
    </source>
</evidence>
<sequence length="123" mass="13717">MPPQAAILVRDSPDSSDILTEALEDIKKNPLGHVALNLVAKAAGMGEYILTGLEVYMYREPCLMCSMALSHSRIKRLFFVKKCGTDGSCGTRESIHTLPALNHRFQVFYGGFEDRRGEKRKAE</sequence>
<dbReference type="PANTHER" id="PTHR11079:SF156">
    <property type="entry name" value="INACTIVE TRNA-SPECIFIC ADENOSINE DEAMINASE-LIKE PROTEIN 3-RELATED"/>
    <property type="match status" value="1"/>
</dbReference>
<organism evidence="5 6">
    <name type="scientific">Oikopleura dioica</name>
    <name type="common">Tunicate</name>
    <dbReference type="NCBI Taxonomy" id="34765"/>
    <lineage>
        <taxon>Eukaryota</taxon>
        <taxon>Metazoa</taxon>
        <taxon>Chordata</taxon>
        <taxon>Tunicata</taxon>
        <taxon>Appendicularia</taxon>
        <taxon>Copelata</taxon>
        <taxon>Oikopleuridae</taxon>
        <taxon>Oikopleura</taxon>
    </lineage>
</organism>
<name>A0ABN7RZN6_OIKDI</name>
<evidence type="ECO:0000256" key="1">
    <source>
        <dbReference type="ARBA" id="ARBA00001947"/>
    </source>
</evidence>
<evidence type="ECO:0000259" key="4">
    <source>
        <dbReference type="PROSITE" id="PS51747"/>
    </source>
</evidence>
<evidence type="ECO:0000313" key="5">
    <source>
        <dbReference type="EMBL" id="CAG5084927.1"/>
    </source>
</evidence>
<gene>
    <name evidence="5" type="ORF">OKIOD_LOCUS2330</name>
</gene>
<dbReference type="InterPro" id="IPR002125">
    <property type="entry name" value="CMP_dCMP_dom"/>
</dbReference>
<protein>
    <submittedName>
        <fullName evidence="5">Oidioi.mRNA.OKI2018_I69.PAR.g10772.t1.cds</fullName>
    </submittedName>
</protein>
<dbReference type="Gene3D" id="3.40.140.10">
    <property type="entry name" value="Cytidine Deaminase, domain 2"/>
    <property type="match status" value="1"/>
</dbReference>
<dbReference type="EMBL" id="OU015568">
    <property type="protein sequence ID" value="CAG5084927.1"/>
    <property type="molecule type" value="Genomic_DNA"/>
</dbReference>
<comment type="similarity">
    <text evidence="3">Belongs to the cytidine and deoxycytidylate deaminase family. ADAT3 subfamily.</text>
</comment>
<dbReference type="InterPro" id="IPR016193">
    <property type="entry name" value="Cytidine_deaminase-like"/>
</dbReference>
<dbReference type="Proteomes" id="UP001158576">
    <property type="component" value="Chromosome PAR"/>
</dbReference>
<dbReference type="PROSITE" id="PS51747">
    <property type="entry name" value="CYT_DCMP_DEAMINASES_2"/>
    <property type="match status" value="1"/>
</dbReference>
<dbReference type="Pfam" id="PF00383">
    <property type="entry name" value="dCMP_cyt_deam_1"/>
    <property type="match status" value="1"/>
</dbReference>
<evidence type="ECO:0000256" key="3">
    <source>
        <dbReference type="ARBA" id="ARBA00038160"/>
    </source>
</evidence>
<reference evidence="5 6" key="1">
    <citation type="submission" date="2021-04" db="EMBL/GenBank/DDBJ databases">
        <authorList>
            <person name="Bliznina A."/>
        </authorList>
    </citation>
    <scope>NUCLEOTIDE SEQUENCE [LARGE SCALE GENOMIC DNA]</scope>
</reference>
<proteinExistence type="inferred from homology"/>
<keyword evidence="2" id="KW-0819">tRNA processing</keyword>
<dbReference type="SUPFAM" id="SSF53927">
    <property type="entry name" value="Cytidine deaminase-like"/>
    <property type="match status" value="1"/>
</dbReference>
<accession>A0ABN7RZN6</accession>
<dbReference type="PANTHER" id="PTHR11079">
    <property type="entry name" value="CYTOSINE DEAMINASE FAMILY MEMBER"/>
    <property type="match status" value="1"/>
</dbReference>
<comment type="cofactor">
    <cofactor evidence="1">
        <name>Zn(2+)</name>
        <dbReference type="ChEBI" id="CHEBI:29105"/>
    </cofactor>
</comment>
<keyword evidence="6" id="KW-1185">Reference proteome</keyword>